<comment type="caution">
    <text evidence="3">The sequence shown here is derived from an EMBL/GenBank/DDBJ whole genome shotgun (WGS) entry which is preliminary data.</text>
</comment>
<keyword evidence="1" id="KW-1133">Transmembrane helix</keyword>
<dbReference type="RefSeq" id="WP_120246428.1">
    <property type="nucleotide sequence ID" value="NZ_RAPO01000004.1"/>
</dbReference>
<sequence>MPRSVSQKRPWLAALLAALVTGFGHLYLRRWRRAVGWLVLSVAATALFVDPAAIDEILAGTATPDVLLAVAPSLFITGLSVIDAYLLARAHVVQSQPPVEGAADTDDAISCPHCGKDVDPELDFCHWCTTRLDDLERERSDEIREP</sequence>
<keyword evidence="1" id="KW-0812">Transmembrane</keyword>
<feature type="domain" description="DUF7575" evidence="2">
    <location>
        <begin position="107"/>
        <end position="133"/>
    </location>
</feature>
<protein>
    <recommendedName>
        <fullName evidence="2">DUF7575 domain-containing protein</fullName>
    </recommendedName>
</protein>
<evidence type="ECO:0000256" key="1">
    <source>
        <dbReference type="SAM" id="Phobius"/>
    </source>
</evidence>
<dbReference type="OrthoDB" id="204947at2157"/>
<feature type="transmembrane region" description="Helical" evidence="1">
    <location>
        <begin position="12"/>
        <end position="28"/>
    </location>
</feature>
<reference evidence="3 4" key="1">
    <citation type="submission" date="2018-09" db="EMBL/GenBank/DDBJ databases">
        <title>Genomic Encyclopedia of Archaeal and Bacterial Type Strains, Phase II (KMG-II): from individual species to whole genera.</title>
        <authorList>
            <person name="Goeker M."/>
        </authorList>
    </citation>
    <scope>NUCLEOTIDE SEQUENCE [LARGE SCALE GENOMIC DNA]</scope>
    <source>
        <strain evidence="3 4">DSM 13151</strain>
    </source>
</reference>
<feature type="transmembrane region" description="Helical" evidence="1">
    <location>
        <begin position="35"/>
        <end position="54"/>
    </location>
</feature>
<evidence type="ECO:0000259" key="2">
    <source>
        <dbReference type="Pfam" id="PF24460"/>
    </source>
</evidence>
<organism evidence="3 4">
    <name type="scientific">Halopiger aswanensis</name>
    <dbReference type="NCBI Taxonomy" id="148449"/>
    <lineage>
        <taxon>Archaea</taxon>
        <taxon>Methanobacteriati</taxon>
        <taxon>Methanobacteriota</taxon>
        <taxon>Stenosarchaea group</taxon>
        <taxon>Halobacteria</taxon>
        <taxon>Halobacteriales</taxon>
        <taxon>Natrialbaceae</taxon>
        <taxon>Halopiger</taxon>
    </lineage>
</organism>
<dbReference type="Proteomes" id="UP000283805">
    <property type="component" value="Unassembled WGS sequence"/>
</dbReference>
<name>A0A3R7KJ99_9EURY</name>
<dbReference type="InterPro" id="IPR055997">
    <property type="entry name" value="DUF7575"/>
</dbReference>
<gene>
    <name evidence="3" type="ORF">ATJ93_4121</name>
</gene>
<dbReference type="Pfam" id="PF24460">
    <property type="entry name" value="DUF7575"/>
    <property type="match status" value="1"/>
</dbReference>
<dbReference type="EMBL" id="RAPO01000004">
    <property type="protein sequence ID" value="RKD89288.1"/>
    <property type="molecule type" value="Genomic_DNA"/>
</dbReference>
<feature type="transmembrane region" description="Helical" evidence="1">
    <location>
        <begin position="66"/>
        <end position="88"/>
    </location>
</feature>
<evidence type="ECO:0000313" key="3">
    <source>
        <dbReference type="EMBL" id="RKD89288.1"/>
    </source>
</evidence>
<accession>A0A3R7KJ99</accession>
<dbReference type="AlphaFoldDB" id="A0A3R7KJ99"/>
<keyword evidence="4" id="KW-1185">Reference proteome</keyword>
<keyword evidence="1" id="KW-0472">Membrane</keyword>
<proteinExistence type="predicted"/>
<evidence type="ECO:0000313" key="4">
    <source>
        <dbReference type="Proteomes" id="UP000283805"/>
    </source>
</evidence>